<dbReference type="RefSeq" id="WP_082266227.1">
    <property type="nucleotide sequence ID" value="NZ_KQ961853.1"/>
</dbReference>
<dbReference type="InterPro" id="IPR003509">
    <property type="entry name" value="UPF0102_YraN-like"/>
</dbReference>
<dbReference type="Gene3D" id="3.40.1350.10">
    <property type="match status" value="1"/>
</dbReference>
<dbReference type="PATRIC" id="fig|2702.101.peg.352"/>
<comment type="similarity">
    <text evidence="1 2">Belongs to the UPF0102 family.</text>
</comment>
<dbReference type="Pfam" id="PF02021">
    <property type="entry name" value="UPF0102"/>
    <property type="match status" value="1"/>
</dbReference>
<sequence length="220" mass="25339">MEETHYDYETNTDCESYYASNSANYELDNWEKYISNQLSHTAKSMCEEKDSKKIGALGESYATLKLMQKGWILLDRNWHCRFGELDIVMITPQKILVFVEVKTRRSIKCGTPMEAITYKKCVKTRKTAMKWLQENGSKICHYITRFDAISITIATKNVNNNANNTKIIKENAVISENTSTTSENTSTTSKNTSTTNEKKFYENNESIEENIQFKHVQGAF</sequence>
<dbReference type="Proteomes" id="UP000070505">
    <property type="component" value="Unassembled WGS sequence"/>
</dbReference>
<dbReference type="PANTHER" id="PTHR34039">
    <property type="entry name" value="UPF0102 PROTEIN YRAN"/>
    <property type="match status" value="1"/>
</dbReference>
<evidence type="ECO:0000256" key="2">
    <source>
        <dbReference type="HAMAP-Rule" id="MF_00048"/>
    </source>
</evidence>
<dbReference type="NCBIfam" id="NF009150">
    <property type="entry name" value="PRK12497.1-3"/>
    <property type="match status" value="1"/>
</dbReference>
<organism evidence="3 4">
    <name type="scientific">Gardnerella vaginalis</name>
    <dbReference type="NCBI Taxonomy" id="2702"/>
    <lineage>
        <taxon>Bacteria</taxon>
        <taxon>Bacillati</taxon>
        <taxon>Actinomycetota</taxon>
        <taxon>Actinomycetes</taxon>
        <taxon>Bifidobacteriales</taxon>
        <taxon>Bifidobacteriaceae</taxon>
        <taxon>Gardnerella</taxon>
    </lineage>
</organism>
<name>A0A135ZAA6_GARVA</name>
<dbReference type="CDD" id="cd20736">
    <property type="entry name" value="PoNe_Nuclease"/>
    <property type="match status" value="1"/>
</dbReference>
<gene>
    <name evidence="3" type="ORF">HMPREF3230_00363</name>
</gene>
<dbReference type="InterPro" id="IPR011856">
    <property type="entry name" value="tRNA_endonuc-like_dom_sf"/>
</dbReference>
<dbReference type="AlphaFoldDB" id="A0A135ZAA6"/>
<evidence type="ECO:0000256" key="1">
    <source>
        <dbReference type="ARBA" id="ARBA00006738"/>
    </source>
</evidence>
<reference evidence="3 4" key="1">
    <citation type="submission" date="2016-02" db="EMBL/GenBank/DDBJ databases">
        <authorList>
            <person name="Wen L."/>
            <person name="He K."/>
            <person name="Yang H."/>
        </authorList>
    </citation>
    <scope>NUCLEOTIDE SEQUENCE [LARGE SCALE GENOMIC DNA]</scope>
    <source>
        <strain evidence="3 4">CMW7778B</strain>
    </source>
</reference>
<comment type="caution">
    <text evidence="3">The sequence shown here is derived from an EMBL/GenBank/DDBJ whole genome shotgun (WGS) entry which is preliminary data.</text>
</comment>
<accession>A0A135ZAA6</accession>
<proteinExistence type="inferred from homology"/>
<dbReference type="PANTHER" id="PTHR34039:SF1">
    <property type="entry name" value="UPF0102 PROTEIN YRAN"/>
    <property type="match status" value="1"/>
</dbReference>
<dbReference type="EMBL" id="LSRC01000012">
    <property type="protein sequence ID" value="KXI18588.1"/>
    <property type="molecule type" value="Genomic_DNA"/>
</dbReference>
<dbReference type="SUPFAM" id="SSF52980">
    <property type="entry name" value="Restriction endonuclease-like"/>
    <property type="match status" value="1"/>
</dbReference>
<protein>
    <recommendedName>
        <fullName evidence="2">UPF0102 protein HMPREF3230_00363</fullName>
    </recommendedName>
</protein>
<dbReference type="HAMAP" id="MF_00048">
    <property type="entry name" value="UPF0102"/>
    <property type="match status" value="1"/>
</dbReference>
<evidence type="ECO:0000313" key="4">
    <source>
        <dbReference type="Proteomes" id="UP000070505"/>
    </source>
</evidence>
<dbReference type="GO" id="GO:0003676">
    <property type="term" value="F:nucleic acid binding"/>
    <property type="evidence" value="ECO:0007669"/>
    <property type="project" value="InterPro"/>
</dbReference>
<evidence type="ECO:0000313" key="3">
    <source>
        <dbReference type="EMBL" id="KXI18588.1"/>
    </source>
</evidence>
<dbReference type="InterPro" id="IPR011335">
    <property type="entry name" value="Restrct_endonuc-II-like"/>
</dbReference>